<sequence>MEANYTTKPAITAITYSSPKTLKNIFLFFSSRHNINSPKPPLADSPAMAGPKPIVFFKYNSVIVTDATQFGINPINAVINTLSKTFNSKIDNK</sequence>
<gene>
    <name evidence="1" type="ORF">COS53_02280</name>
</gene>
<organism evidence="1 2">
    <name type="scientific">Candidatus Shapirobacteria bacterium CG03_land_8_20_14_0_80_35_14</name>
    <dbReference type="NCBI Taxonomy" id="1974878"/>
    <lineage>
        <taxon>Bacteria</taxon>
        <taxon>Candidatus Shapironibacteriota</taxon>
    </lineage>
</organism>
<comment type="caution">
    <text evidence="1">The sequence shown here is derived from an EMBL/GenBank/DDBJ whole genome shotgun (WGS) entry which is preliminary data.</text>
</comment>
<name>A0A2M7BPR1_9BACT</name>
<protein>
    <submittedName>
        <fullName evidence="1">Uncharacterized protein</fullName>
    </submittedName>
</protein>
<dbReference type="EMBL" id="PEVB01000064">
    <property type="protein sequence ID" value="PIV07460.1"/>
    <property type="molecule type" value="Genomic_DNA"/>
</dbReference>
<accession>A0A2M7BPR1</accession>
<dbReference type="Proteomes" id="UP000229191">
    <property type="component" value="Unassembled WGS sequence"/>
</dbReference>
<dbReference type="AlphaFoldDB" id="A0A2M7BPR1"/>
<evidence type="ECO:0000313" key="2">
    <source>
        <dbReference type="Proteomes" id="UP000229191"/>
    </source>
</evidence>
<proteinExistence type="predicted"/>
<evidence type="ECO:0000313" key="1">
    <source>
        <dbReference type="EMBL" id="PIV07460.1"/>
    </source>
</evidence>
<reference evidence="2" key="1">
    <citation type="submission" date="2017-09" db="EMBL/GenBank/DDBJ databases">
        <title>Depth-based differentiation of microbial function through sediment-hosted aquifers and enrichment of novel symbionts in the deep terrestrial subsurface.</title>
        <authorList>
            <person name="Probst A.J."/>
            <person name="Ladd B."/>
            <person name="Jarett J.K."/>
            <person name="Geller-Mcgrath D.E."/>
            <person name="Sieber C.M.K."/>
            <person name="Emerson J.B."/>
            <person name="Anantharaman K."/>
            <person name="Thomas B.C."/>
            <person name="Malmstrom R."/>
            <person name="Stieglmeier M."/>
            <person name="Klingl A."/>
            <person name="Woyke T."/>
            <person name="Ryan C.M."/>
            <person name="Banfield J.F."/>
        </authorList>
    </citation>
    <scope>NUCLEOTIDE SEQUENCE [LARGE SCALE GENOMIC DNA]</scope>
</reference>